<dbReference type="InterPro" id="IPR012944">
    <property type="entry name" value="SusD_RagB_dom"/>
</dbReference>
<dbReference type="EMBL" id="FPJE01000002">
    <property type="protein sequence ID" value="SFW20821.1"/>
    <property type="molecule type" value="Genomic_DNA"/>
</dbReference>
<dbReference type="Gene3D" id="1.25.40.390">
    <property type="match status" value="1"/>
</dbReference>
<reference evidence="8 9" key="1">
    <citation type="submission" date="2016-11" db="EMBL/GenBank/DDBJ databases">
        <authorList>
            <person name="Jaros S."/>
            <person name="Januszkiewicz K."/>
            <person name="Wedrychowicz H."/>
        </authorList>
    </citation>
    <scope>NUCLEOTIDE SEQUENCE [LARGE SCALE GENOMIC DNA]</scope>
    <source>
        <strain evidence="8 9">CGMCC 1.12145</strain>
    </source>
</reference>
<feature type="domain" description="RagB/SusD" evidence="6">
    <location>
        <begin position="333"/>
        <end position="470"/>
    </location>
</feature>
<protein>
    <submittedName>
        <fullName evidence="8">SusD family protein</fullName>
    </submittedName>
</protein>
<accession>A0A1K1MCI1</accession>
<comment type="subcellular location">
    <subcellularLocation>
        <location evidence="1">Cell outer membrane</location>
    </subcellularLocation>
</comment>
<dbReference type="AlphaFoldDB" id="A0A1K1MCI1"/>
<evidence type="ECO:0000313" key="8">
    <source>
        <dbReference type="EMBL" id="SFW20821.1"/>
    </source>
</evidence>
<dbReference type="RefSeq" id="WP_083564751.1">
    <property type="nucleotide sequence ID" value="NZ_FPJE01000002.1"/>
</dbReference>
<dbReference type="Pfam" id="PF14322">
    <property type="entry name" value="SusD-like_3"/>
    <property type="match status" value="1"/>
</dbReference>
<evidence type="ECO:0000259" key="7">
    <source>
        <dbReference type="Pfam" id="PF14322"/>
    </source>
</evidence>
<sequence length="470" mass="53215">MKNMLTYSYIKENDSVKYLLSLVVLFMSCEDFVEIDPPKERLVRSEVFADDATAQSAMTGVYSYMMNRTFSSGHYSRSVSFLSGLSADEYDNYNTALDPFSENSLSPSGFAANLWSDPYAVIYRTNSILEGIINEEARVSEDVKQQLEGEAKFVRAFSYFYLVNLFGDVPLYTSTDFWTNAQAERSPAGQVYQQIITDLEDAKSLLLEDYTISGGERSRPNKYAAIALLSRVYLYLGNWNLAETLASEVIQSEALYRLEADLNQVFLANSSEAIWQLVPVEPGYNTNEGRYFILNSSPINSTSKLELNDALLASFEEEDQRRKHWVGSFSEGTNTWFFPYKYKIAIGGTLTEYSMVLRLAEQYLIRAEARAMLNILTGVNSAVSDINTIRHRAGLGDTPAESQAELLNAILQERRIEFFAEWGHRWLDLKRTGTIDEVLGIVKTNWEPTDALYPIPEQEVLNNPNIVPNP</sequence>
<dbReference type="InterPro" id="IPR033985">
    <property type="entry name" value="SusD-like_N"/>
</dbReference>
<evidence type="ECO:0000256" key="5">
    <source>
        <dbReference type="ARBA" id="ARBA00023237"/>
    </source>
</evidence>
<keyword evidence="4" id="KW-0472">Membrane</keyword>
<dbReference type="STRING" id="1150368.SAMN02927921_00562"/>
<feature type="domain" description="SusD-like N-terminal" evidence="7">
    <location>
        <begin position="58"/>
        <end position="234"/>
    </location>
</feature>
<evidence type="ECO:0000256" key="3">
    <source>
        <dbReference type="ARBA" id="ARBA00022729"/>
    </source>
</evidence>
<dbReference type="InterPro" id="IPR011990">
    <property type="entry name" value="TPR-like_helical_dom_sf"/>
</dbReference>
<dbReference type="PROSITE" id="PS51257">
    <property type="entry name" value="PROKAR_LIPOPROTEIN"/>
    <property type="match status" value="1"/>
</dbReference>
<keyword evidence="5" id="KW-0998">Cell outer membrane</keyword>
<evidence type="ECO:0000256" key="1">
    <source>
        <dbReference type="ARBA" id="ARBA00004442"/>
    </source>
</evidence>
<dbReference type="Proteomes" id="UP000182248">
    <property type="component" value="Unassembled WGS sequence"/>
</dbReference>
<dbReference type="GO" id="GO:0009279">
    <property type="term" value="C:cell outer membrane"/>
    <property type="evidence" value="ECO:0007669"/>
    <property type="project" value="UniProtKB-SubCell"/>
</dbReference>
<organism evidence="8 9">
    <name type="scientific">Sinomicrobium oceani</name>
    <dbReference type="NCBI Taxonomy" id="1150368"/>
    <lineage>
        <taxon>Bacteria</taxon>
        <taxon>Pseudomonadati</taxon>
        <taxon>Bacteroidota</taxon>
        <taxon>Flavobacteriia</taxon>
        <taxon>Flavobacteriales</taxon>
        <taxon>Flavobacteriaceae</taxon>
        <taxon>Sinomicrobium</taxon>
    </lineage>
</organism>
<proteinExistence type="inferred from homology"/>
<dbReference type="SUPFAM" id="SSF48452">
    <property type="entry name" value="TPR-like"/>
    <property type="match status" value="1"/>
</dbReference>
<evidence type="ECO:0000256" key="2">
    <source>
        <dbReference type="ARBA" id="ARBA00006275"/>
    </source>
</evidence>
<evidence type="ECO:0000256" key="4">
    <source>
        <dbReference type="ARBA" id="ARBA00023136"/>
    </source>
</evidence>
<dbReference type="Pfam" id="PF07980">
    <property type="entry name" value="SusD_RagB"/>
    <property type="match status" value="1"/>
</dbReference>
<keyword evidence="9" id="KW-1185">Reference proteome</keyword>
<gene>
    <name evidence="8" type="ORF">SAMN02927921_00562</name>
</gene>
<name>A0A1K1MCI1_9FLAO</name>
<evidence type="ECO:0000259" key="6">
    <source>
        <dbReference type="Pfam" id="PF07980"/>
    </source>
</evidence>
<evidence type="ECO:0000313" key="9">
    <source>
        <dbReference type="Proteomes" id="UP000182248"/>
    </source>
</evidence>
<keyword evidence="3" id="KW-0732">Signal</keyword>
<dbReference type="CDD" id="cd08977">
    <property type="entry name" value="SusD"/>
    <property type="match status" value="1"/>
</dbReference>
<comment type="similarity">
    <text evidence="2">Belongs to the SusD family.</text>
</comment>